<protein>
    <submittedName>
        <fullName evidence="1">Uncharacterized protein</fullName>
    </submittedName>
</protein>
<evidence type="ECO:0000313" key="2">
    <source>
        <dbReference type="Proteomes" id="UP000619486"/>
    </source>
</evidence>
<comment type="caution">
    <text evidence="1">The sequence shown here is derived from an EMBL/GenBank/DDBJ whole genome shotgun (WGS) entry which is preliminary data.</text>
</comment>
<keyword evidence="2" id="KW-1185">Reference proteome</keyword>
<proteinExistence type="predicted"/>
<reference evidence="1" key="2">
    <citation type="submission" date="2020-09" db="EMBL/GenBank/DDBJ databases">
        <authorList>
            <person name="Sun Q."/>
            <person name="Ohkuma M."/>
        </authorList>
    </citation>
    <scope>NUCLEOTIDE SEQUENCE</scope>
    <source>
        <strain evidence="1">JCM 3172</strain>
    </source>
</reference>
<accession>A0A918HGD7</accession>
<sequence>MDLHIGRLCRCAQKLTSTAQCGAQTPLGRPAVETYVERAGKRALGSQARGQPGGVETVTPGDEDAELVTAQSVGPGRW</sequence>
<organism evidence="1 2">
    <name type="scientific">Streptomyces purpureus</name>
    <dbReference type="NCBI Taxonomy" id="1951"/>
    <lineage>
        <taxon>Bacteria</taxon>
        <taxon>Bacillati</taxon>
        <taxon>Actinomycetota</taxon>
        <taxon>Actinomycetes</taxon>
        <taxon>Kitasatosporales</taxon>
        <taxon>Streptomycetaceae</taxon>
        <taxon>Streptomyces</taxon>
    </lineage>
</organism>
<evidence type="ECO:0000313" key="1">
    <source>
        <dbReference type="EMBL" id="GGT62795.1"/>
    </source>
</evidence>
<dbReference type="Proteomes" id="UP000619486">
    <property type="component" value="Unassembled WGS sequence"/>
</dbReference>
<dbReference type="EMBL" id="BMQQ01000042">
    <property type="protein sequence ID" value="GGT62795.1"/>
    <property type="molecule type" value="Genomic_DNA"/>
</dbReference>
<dbReference type="AlphaFoldDB" id="A0A918HGD7"/>
<name>A0A918HGD7_9ACTN</name>
<reference evidence="1" key="1">
    <citation type="journal article" date="2014" name="Int. J. Syst. Evol. Microbiol.">
        <title>Complete genome sequence of Corynebacterium casei LMG S-19264T (=DSM 44701T), isolated from a smear-ripened cheese.</title>
        <authorList>
            <consortium name="US DOE Joint Genome Institute (JGI-PGF)"/>
            <person name="Walter F."/>
            <person name="Albersmeier A."/>
            <person name="Kalinowski J."/>
            <person name="Ruckert C."/>
        </authorList>
    </citation>
    <scope>NUCLEOTIDE SEQUENCE</scope>
    <source>
        <strain evidence="1">JCM 3172</strain>
    </source>
</reference>
<gene>
    <name evidence="1" type="ORF">GCM10014713_65220</name>
</gene>